<dbReference type="OrthoDB" id="5877575at2759"/>
<dbReference type="EMBL" id="KN716465">
    <property type="protein sequence ID" value="KJH44539.1"/>
    <property type="molecule type" value="Genomic_DNA"/>
</dbReference>
<organism evidence="1 2">
    <name type="scientific">Dictyocaulus viviparus</name>
    <name type="common">Bovine lungworm</name>
    <dbReference type="NCBI Taxonomy" id="29172"/>
    <lineage>
        <taxon>Eukaryota</taxon>
        <taxon>Metazoa</taxon>
        <taxon>Ecdysozoa</taxon>
        <taxon>Nematoda</taxon>
        <taxon>Chromadorea</taxon>
        <taxon>Rhabditida</taxon>
        <taxon>Rhabditina</taxon>
        <taxon>Rhabditomorpha</taxon>
        <taxon>Strongyloidea</taxon>
        <taxon>Metastrongylidae</taxon>
        <taxon>Dictyocaulus</taxon>
    </lineage>
</organism>
<sequence>MCSHPEAERVFRVLRELREHRECVDVRNDVDQLEKVLNDPLFMQYNKKASTYSSKVSGEHCASSSLSLVQFLKENTEEELKSVLKENQSNKFFVDELKGIRVEDEGHLSMVFFYAVTCIAWADLNSTIAGFLKKLPLQTHALASPFAEKEE</sequence>
<dbReference type="Proteomes" id="UP000053766">
    <property type="component" value="Unassembled WGS sequence"/>
</dbReference>
<keyword evidence="2" id="KW-1185">Reference proteome</keyword>
<dbReference type="STRING" id="29172.A0A0D8XL63"/>
<gene>
    <name evidence="1" type="ORF">DICVIV_09436</name>
</gene>
<evidence type="ECO:0000313" key="1">
    <source>
        <dbReference type="EMBL" id="KJH44539.1"/>
    </source>
</evidence>
<accession>A0A0D8XL63</accession>
<dbReference type="AlphaFoldDB" id="A0A0D8XL63"/>
<name>A0A0D8XL63_DICVI</name>
<protein>
    <submittedName>
        <fullName evidence="1">Uncharacterized protein</fullName>
    </submittedName>
</protein>
<reference evidence="2" key="2">
    <citation type="journal article" date="2016" name="Sci. Rep.">
        <title>Dictyocaulus viviparus genome, variome and transcriptome elucidate lungworm biology and support future intervention.</title>
        <authorList>
            <person name="McNulty S.N."/>
            <person name="Strube C."/>
            <person name="Rosa B.A."/>
            <person name="Martin J.C."/>
            <person name="Tyagi R."/>
            <person name="Choi Y.J."/>
            <person name="Wang Q."/>
            <person name="Hallsworth Pepin K."/>
            <person name="Zhang X."/>
            <person name="Ozersky P."/>
            <person name="Wilson R.K."/>
            <person name="Sternberg P.W."/>
            <person name="Gasser R.B."/>
            <person name="Mitreva M."/>
        </authorList>
    </citation>
    <scope>NUCLEOTIDE SEQUENCE [LARGE SCALE GENOMIC DNA]</scope>
    <source>
        <strain evidence="2">HannoverDv2000</strain>
    </source>
</reference>
<proteinExistence type="predicted"/>
<evidence type="ECO:0000313" key="2">
    <source>
        <dbReference type="Proteomes" id="UP000053766"/>
    </source>
</evidence>
<reference evidence="1 2" key="1">
    <citation type="submission" date="2013-11" db="EMBL/GenBank/DDBJ databases">
        <title>Draft genome of the bovine lungworm Dictyocaulus viviparus.</title>
        <authorList>
            <person name="Mitreva M."/>
        </authorList>
    </citation>
    <scope>NUCLEOTIDE SEQUENCE [LARGE SCALE GENOMIC DNA]</scope>
    <source>
        <strain evidence="1 2">HannoverDv2000</strain>
    </source>
</reference>